<reference evidence="1 2" key="1">
    <citation type="submission" date="2024-11" db="EMBL/GenBank/DDBJ databases">
        <title>Adaptive evolution of stress response genes in parasites aligns with host niche diversity.</title>
        <authorList>
            <person name="Hahn C."/>
            <person name="Resl P."/>
        </authorList>
    </citation>
    <scope>NUCLEOTIDE SEQUENCE [LARGE SCALE GENOMIC DNA]</scope>
    <source>
        <strain evidence="1">EGGRZ-B1_66</strain>
        <tissue evidence="1">Body</tissue>
    </source>
</reference>
<dbReference type="EMBL" id="JBJKFK010000591">
    <property type="protein sequence ID" value="KAL3316150.1"/>
    <property type="molecule type" value="Genomic_DNA"/>
</dbReference>
<comment type="caution">
    <text evidence="1">The sequence shown here is derived from an EMBL/GenBank/DDBJ whole genome shotgun (WGS) entry which is preliminary data.</text>
</comment>
<evidence type="ECO:0000313" key="2">
    <source>
        <dbReference type="Proteomes" id="UP001626550"/>
    </source>
</evidence>
<feature type="non-terminal residue" evidence="1">
    <location>
        <position position="51"/>
    </location>
</feature>
<sequence>MCTPPVDVQVNVPSRGVRFKPDFKVTLDCLRLDASHIAKSQAAPKSWIYIS</sequence>
<name>A0ABD2Q9A8_9PLAT</name>
<accession>A0ABD2Q9A8</accession>
<evidence type="ECO:0000313" key="1">
    <source>
        <dbReference type="EMBL" id="KAL3316150.1"/>
    </source>
</evidence>
<keyword evidence="2" id="KW-1185">Reference proteome</keyword>
<dbReference type="Proteomes" id="UP001626550">
    <property type="component" value="Unassembled WGS sequence"/>
</dbReference>
<protein>
    <submittedName>
        <fullName evidence="1">Uncharacterized protein</fullName>
    </submittedName>
</protein>
<proteinExistence type="predicted"/>
<gene>
    <name evidence="1" type="ORF">Ciccas_005206</name>
</gene>
<dbReference type="AlphaFoldDB" id="A0ABD2Q9A8"/>
<organism evidence="1 2">
    <name type="scientific">Cichlidogyrus casuarinus</name>
    <dbReference type="NCBI Taxonomy" id="1844966"/>
    <lineage>
        <taxon>Eukaryota</taxon>
        <taxon>Metazoa</taxon>
        <taxon>Spiralia</taxon>
        <taxon>Lophotrochozoa</taxon>
        <taxon>Platyhelminthes</taxon>
        <taxon>Monogenea</taxon>
        <taxon>Monopisthocotylea</taxon>
        <taxon>Dactylogyridea</taxon>
        <taxon>Ancyrocephalidae</taxon>
        <taxon>Cichlidogyrus</taxon>
    </lineage>
</organism>